<keyword evidence="4 7" id="KW-0479">Metal-binding</keyword>
<evidence type="ECO:0000313" key="9">
    <source>
        <dbReference type="Proteomes" id="UP000194154"/>
    </source>
</evidence>
<evidence type="ECO:0000313" key="8">
    <source>
        <dbReference type="EMBL" id="ARQ06595.1"/>
    </source>
</evidence>
<feature type="binding site" evidence="7">
    <location>
        <position position="208"/>
    </location>
    <ligand>
        <name>Mg(2+)</name>
        <dbReference type="ChEBI" id="CHEBI:18420"/>
        <label>1</label>
        <note>catalytic</note>
    </ligand>
</feature>
<dbReference type="PANTHER" id="PTHR20854">
    <property type="entry name" value="INOSITOL MONOPHOSPHATASE"/>
    <property type="match status" value="1"/>
</dbReference>
<reference evidence="8 9" key="1">
    <citation type="journal article" date="2017" name="Int. J. Syst. Evol. Microbiol.">
        <title>Macrococcus canis sp. nov., a skin bacterium associated with infections in dogs.</title>
        <authorList>
            <person name="Gobeli Brawand S."/>
            <person name="Cotting K."/>
            <person name="Gomez-Sanz E."/>
            <person name="Collaud A."/>
            <person name="Thomann A."/>
            <person name="Brodard I."/>
            <person name="Rodriguez-Campos S."/>
            <person name="Strauss C."/>
            <person name="Perreten V."/>
        </authorList>
    </citation>
    <scope>NUCLEOTIDE SEQUENCE [LARGE SCALE GENOMIC DNA]</scope>
    <source>
        <strain evidence="8 9">KM45013</strain>
    </source>
</reference>
<dbReference type="Proteomes" id="UP000194154">
    <property type="component" value="Chromosome"/>
</dbReference>
<dbReference type="Pfam" id="PF00459">
    <property type="entry name" value="Inositol_P"/>
    <property type="match status" value="1"/>
</dbReference>
<name>A0A1W7AAD0_9STAP</name>
<feature type="binding site" evidence="7">
    <location>
        <position position="85"/>
    </location>
    <ligand>
        <name>Mg(2+)</name>
        <dbReference type="ChEBI" id="CHEBI:18420"/>
        <label>1</label>
        <note>catalytic</note>
    </ligand>
</feature>
<dbReference type="GO" id="GO:0046872">
    <property type="term" value="F:metal ion binding"/>
    <property type="evidence" value="ECO:0007669"/>
    <property type="project" value="UniProtKB-KW"/>
</dbReference>
<dbReference type="GeneID" id="35295080"/>
<protein>
    <recommendedName>
        <fullName evidence="3">inositol-phosphate phosphatase</fullName>
        <ecNumber evidence="3">3.1.3.25</ecNumber>
    </recommendedName>
</protein>
<evidence type="ECO:0000256" key="7">
    <source>
        <dbReference type="PIRSR" id="PIRSR600760-2"/>
    </source>
</evidence>
<evidence type="ECO:0000256" key="1">
    <source>
        <dbReference type="ARBA" id="ARBA00001033"/>
    </source>
</evidence>
<sequence length="273" mass="30621">MELFEFMKQIVYQAGSNIREQLNKPLLIETKSNPNDLVTNMDKETEQLLYDAIMEAYPKHRIIGEEGSGTDVTSMEGTVWIIDPIDGTLNFVHQQENFAISVGVFIDGKKYAGVIYDVMRDTMYSALRGHGAFKDDEPIAPLADSALHQSIISMNPNWLTKDYTKDIYSDIIIAARSARSYGSAALDFAYVATGKIDAYLTLRLHPWDFAGGVIIAEEVGAVVTNQLNEPLDMLYANSIIVANKALHEEIYTQYLQPHTAALDSIHQGRFHRR</sequence>
<feature type="binding site" evidence="7">
    <location>
        <position position="65"/>
    </location>
    <ligand>
        <name>Mg(2+)</name>
        <dbReference type="ChEBI" id="CHEBI:18420"/>
        <label>1</label>
        <note>catalytic</note>
    </ligand>
</feature>
<comment type="cofactor">
    <cofactor evidence="2 7">
        <name>Mg(2+)</name>
        <dbReference type="ChEBI" id="CHEBI:18420"/>
    </cofactor>
</comment>
<dbReference type="RefSeq" id="WP_086042256.1">
    <property type="nucleotide sequence ID" value="NZ_CBCRZA010000006.1"/>
</dbReference>
<dbReference type="SUPFAM" id="SSF56655">
    <property type="entry name" value="Carbohydrate phosphatase"/>
    <property type="match status" value="1"/>
</dbReference>
<dbReference type="InterPro" id="IPR000760">
    <property type="entry name" value="Inositol_monophosphatase-like"/>
</dbReference>
<dbReference type="AlphaFoldDB" id="A0A1W7AAD0"/>
<dbReference type="KEGG" id="mcak:MCCS_09480"/>
<evidence type="ECO:0000256" key="5">
    <source>
        <dbReference type="ARBA" id="ARBA00022801"/>
    </source>
</evidence>
<evidence type="ECO:0000256" key="3">
    <source>
        <dbReference type="ARBA" id="ARBA00013106"/>
    </source>
</evidence>
<dbReference type="EC" id="3.1.3.25" evidence="3"/>
<dbReference type="PROSITE" id="PS00630">
    <property type="entry name" value="IMP_2"/>
    <property type="match status" value="1"/>
</dbReference>
<dbReference type="OrthoDB" id="9772456at2"/>
<dbReference type="EMBL" id="CP021059">
    <property type="protein sequence ID" value="ARQ06595.1"/>
    <property type="molecule type" value="Genomic_DNA"/>
</dbReference>
<comment type="catalytic activity">
    <reaction evidence="1">
        <text>a myo-inositol phosphate + H2O = myo-inositol + phosphate</text>
        <dbReference type="Rhea" id="RHEA:24056"/>
        <dbReference type="ChEBI" id="CHEBI:15377"/>
        <dbReference type="ChEBI" id="CHEBI:17268"/>
        <dbReference type="ChEBI" id="CHEBI:43474"/>
        <dbReference type="ChEBI" id="CHEBI:84139"/>
        <dbReference type="EC" id="3.1.3.25"/>
    </reaction>
</comment>
<dbReference type="Gene3D" id="3.40.190.80">
    <property type="match status" value="1"/>
</dbReference>
<evidence type="ECO:0000256" key="2">
    <source>
        <dbReference type="ARBA" id="ARBA00001946"/>
    </source>
</evidence>
<evidence type="ECO:0000256" key="4">
    <source>
        <dbReference type="ARBA" id="ARBA00022723"/>
    </source>
</evidence>
<feature type="binding site" evidence="7">
    <location>
        <position position="83"/>
    </location>
    <ligand>
        <name>Mg(2+)</name>
        <dbReference type="ChEBI" id="CHEBI:18420"/>
        <label>1</label>
        <note>catalytic</note>
    </ligand>
</feature>
<dbReference type="CDD" id="cd01637">
    <property type="entry name" value="IMPase_like"/>
    <property type="match status" value="1"/>
</dbReference>
<keyword evidence="9" id="KW-1185">Reference proteome</keyword>
<accession>A0A1W7AAD0</accession>
<dbReference type="InterPro" id="IPR020550">
    <property type="entry name" value="Inositol_monophosphatase_CS"/>
</dbReference>
<dbReference type="FunFam" id="3.30.540.10:FF:000003">
    <property type="entry name" value="Inositol-1-monophosphatase"/>
    <property type="match status" value="1"/>
</dbReference>
<dbReference type="GO" id="GO:0046854">
    <property type="term" value="P:phosphatidylinositol phosphate biosynthetic process"/>
    <property type="evidence" value="ECO:0007669"/>
    <property type="project" value="InterPro"/>
</dbReference>
<dbReference type="GO" id="GO:0008934">
    <property type="term" value="F:inositol monophosphate 1-phosphatase activity"/>
    <property type="evidence" value="ECO:0007669"/>
    <property type="project" value="TreeGrafter"/>
</dbReference>
<keyword evidence="5 8" id="KW-0378">Hydrolase</keyword>
<dbReference type="PROSITE" id="PS00629">
    <property type="entry name" value="IMP_1"/>
    <property type="match status" value="1"/>
</dbReference>
<evidence type="ECO:0000256" key="6">
    <source>
        <dbReference type="ARBA" id="ARBA00022842"/>
    </source>
</evidence>
<dbReference type="PANTHER" id="PTHR20854:SF4">
    <property type="entry name" value="INOSITOL-1-MONOPHOSPHATASE-RELATED"/>
    <property type="match status" value="1"/>
</dbReference>
<gene>
    <name evidence="8" type="primary">suhB</name>
    <name evidence="8" type="ORF">MCCS_09480</name>
</gene>
<dbReference type="Gene3D" id="3.30.540.10">
    <property type="entry name" value="Fructose-1,6-Bisphosphatase, subunit A, domain 1"/>
    <property type="match status" value="1"/>
</dbReference>
<dbReference type="STRING" id="1855823.MCCS_09480"/>
<keyword evidence="6 7" id="KW-0460">Magnesium</keyword>
<proteinExistence type="predicted"/>
<dbReference type="GO" id="GO:0006020">
    <property type="term" value="P:inositol metabolic process"/>
    <property type="evidence" value="ECO:0007669"/>
    <property type="project" value="TreeGrafter"/>
</dbReference>
<dbReference type="GO" id="GO:0007165">
    <property type="term" value="P:signal transduction"/>
    <property type="evidence" value="ECO:0007669"/>
    <property type="project" value="TreeGrafter"/>
</dbReference>
<feature type="binding site" evidence="7">
    <location>
        <position position="86"/>
    </location>
    <ligand>
        <name>Mg(2+)</name>
        <dbReference type="ChEBI" id="CHEBI:18420"/>
        <label>1</label>
        <note>catalytic</note>
    </ligand>
</feature>
<dbReference type="PRINTS" id="PR00377">
    <property type="entry name" value="IMPHPHTASES"/>
</dbReference>
<organism evidence="8 9">
    <name type="scientific">Macrococcoides canis</name>
    <dbReference type="NCBI Taxonomy" id="1855823"/>
    <lineage>
        <taxon>Bacteria</taxon>
        <taxon>Bacillati</taxon>
        <taxon>Bacillota</taxon>
        <taxon>Bacilli</taxon>
        <taxon>Bacillales</taxon>
        <taxon>Staphylococcaceae</taxon>
        <taxon>Macrococcoides</taxon>
    </lineage>
</organism>
<dbReference type="InterPro" id="IPR020583">
    <property type="entry name" value="Inositol_monoP_metal-BS"/>
</dbReference>